<evidence type="ECO:0000259" key="2">
    <source>
        <dbReference type="PROSITE" id="PS51459"/>
    </source>
</evidence>
<dbReference type="SUPFAM" id="SSF140931">
    <property type="entry name" value="Fic-like"/>
    <property type="match status" value="1"/>
</dbReference>
<dbReference type="Proteomes" id="UP001064262">
    <property type="component" value="Unassembled WGS sequence"/>
</dbReference>
<accession>A0A9J6PRW1</accession>
<name>A0A9J6PRW1_9GAMM</name>
<dbReference type="AlphaFoldDB" id="A0A9J6PRW1"/>
<evidence type="ECO:0000313" key="3">
    <source>
        <dbReference type="EMBL" id="MCU5778397.1"/>
    </source>
</evidence>
<organism evidence="3 4">
    <name type="scientific">Winslowiella arboricola</name>
    <dbReference type="NCBI Taxonomy" id="2978220"/>
    <lineage>
        <taxon>Bacteria</taxon>
        <taxon>Pseudomonadati</taxon>
        <taxon>Pseudomonadota</taxon>
        <taxon>Gammaproteobacteria</taxon>
        <taxon>Enterobacterales</taxon>
        <taxon>Erwiniaceae</taxon>
        <taxon>Winslowiella</taxon>
    </lineage>
</organism>
<dbReference type="InterPro" id="IPR036597">
    <property type="entry name" value="Fido-like_dom_sf"/>
</dbReference>
<dbReference type="EMBL" id="JAODIM010000041">
    <property type="protein sequence ID" value="MCU5778397.1"/>
    <property type="molecule type" value="Genomic_DNA"/>
</dbReference>
<dbReference type="InterPro" id="IPR040198">
    <property type="entry name" value="Fido_containing"/>
</dbReference>
<gene>
    <name evidence="3" type="ORF">N5923_12940</name>
</gene>
<dbReference type="Gene3D" id="1.10.3290.10">
    <property type="entry name" value="Fido-like domain"/>
    <property type="match status" value="1"/>
</dbReference>
<protein>
    <submittedName>
        <fullName evidence="3">Mobile mystery protein B</fullName>
    </submittedName>
</protein>
<feature type="domain" description="Fido" evidence="2">
    <location>
        <begin position="61"/>
        <end position="202"/>
    </location>
</feature>
<dbReference type="Pfam" id="PF02661">
    <property type="entry name" value="Fic"/>
    <property type="match status" value="1"/>
</dbReference>
<reference evidence="3" key="1">
    <citation type="submission" date="2022-09" db="EMBL/GenBank/DDBJ databases">
        <title>Winslowiella arboricola sp. nov., isolated from bleeding cankers on broadleaf hosts.</title>
        <authorList>
            <person name="Brady C."/>
            <person name="Kaur S."/>
            <person name="Crampton B."/>
            <person name="Maddock D."/>
            <person name="Arnold D."/>
            <person name="Denman S."/>
        </authorList>
    </citation>
    <scope>NUCLEOTIDE SEQUENCE</scope>
    <source>
        <strain evidence="3">BAC 15a-03b</strain>
    </source>
</reference>
<keyword evidence="4" id="KW-1185">Reference proteome</keyword>
<dbReference type="RefSeq" id="WP_267143018.1">
    <property type="nucleotide sequence ID" value="NZ_JAODIL010000074.1"/>
</dbReference>
<dbReference type="NCBIfam" id="TIGR02613">
    <property type="entry name" value="mob_myst_B"/>
    <property type="match status" value="1"/>
</dbReference>
<evidence type="ECO:0000313" key="4">
    <source>
        <dbReference type="Proteomes" id="UP001064262"/>
    </source>
</evidence>
<dbReference type="InterPro" id="IPR013436">
    <property type="entry name" value="Mobile_mystery_prot_B"/>
</dbReference>
<dbReference type="PANTHER" id="PTHR13504">
    <property type="entry name" value="FIDO DOMAIN-CONTAINING PROTEIN DDB_G0283145"/>
    <property type="match status" value="1"/>
</dbReference>
<dbReference type="PROSITE" id="PS51459">
    <property type="entry name" value="FIDO"/>
    <property type="match status" value="1"/>
</dbReference>
<proteinExistence type="predicted"/>
<feature type="active site" evidence="1">
    <location>
        <position position="136"/>
    </location>
</feature>
<sequence>MIKGINSNLPDGATALSPDDMVGLIPDYIMTRDDLNEFEKMNIQQAISWLRRQRFHYNKVLSIEFCCKLHQRMFDATWEWAGKFRLREVNIGNTPPYMISTRVRETLDNACYWVENKTYPLDEICLRLHRDIVWIHPFPNGNGRHSRIYCDILRTALGKRSFTWGNSTENLGDADAQRTDYITALREADLGNYQQLLCFARSENKKDAIAL</sequence>
<dbReference type="PANTHER" id="PTHR13504:SF39">
    <property type="entry name" value="CELL FILAMENTATION PROTEIN"/>
    <property type="match status" value="1"/>
</dbReference>
<evidence type="ECO:0000256" key="1">
    <source>
        <dbReference type="PIRSR" id="PIRSR640198-1"/>
    </source>
</evidence>
<dbReference type="InterPro" id="IPR003812">
    <property type="entry name" value="Fido"/>
</dbReference>
<comment type="caution">
    <text evidence="3">The sequence shown here is derived from an EMBL/GenBank/DDBJ whole genome shotgun (WGS) entry which is preliminary data.</text>
</comment>